<dbReference type="GO" id="GO:0006508">
    <property type="term" value="P:proteolysis"/>
    <property type="evidence" value="ECO:0007669"/>
    <property type="project" value="UniProtKB-KW"/>
</dbReference>
<dbReference type="Pfam" id="PF01546">
    <property type="entry name" value="Peptidase_M20"/>
    <property type="match status" value="1"/>
</dbReference>
<evidence type="ECO:0000259" key="18">
    <source>
        <dbReference type="Pfam" id="PF07687"/>
    </source>
</evidence>
<comment type="caution">
    <text evidence="19">The sequence shown here is derived from an EMBL/GenBank/DDBJ whole genome shotgun (WGS) entry which is preliminary data.</text>
</comment>
<evidence type="ECO:0000313" key="19">
    <source>
        <dbReference type="EMBL" id="KOO51536.1"/>
    </source>
</evidence>
<accession>A0A0M0LKM2</accession>
<dbReference type="InterPro" id="IPR011650">
    <property type="entry name" value="Peptidase_M20_dimer"/>
</dbReference>
<feature type="domain" description="Peptidase M20 dimerisation" evidence="18">
    <location>
        <begin position="209"/>
        <end position="292"/>
    </location>
</feature>
<comment type="catalytic activity">
    <reaction evidence="9">
        <text>Hydrolysis of dipeptides, preferentially hydrophobic dipeptides including prolyl amino acids.</text>
        <dbReference type="EC" id="3.4.13.18"/>
    </reaction>
</comment>
<keyword evidence="6" id="KW-0862">Zinc</keyword>
<dbReference type="GeneID" id="301135161"/>
<dbReference type="GO" id="GO:0005829">
    <property type="term" value="C:cytosol"/>
    <property type="evidence" value="ECO:0007669"/>
    <property type="project" value="TreeGrafter"/>
</dbReference>
<dbReference type="OrthoDB" id="9773892at2"/>
<evidence type="ECO:0000256" key="9">
    <source>
        <dbReference type="ARBA" id="ARBA00036421"/>
    </source>
</evidence>
<comment type="cofactor">
    <cofactor evidence="1">
        <name>Co(2+)</name>
        <dbReference type="ChEBI" id="CHEBI:48828"/>
    </cofactor>
</comment>
<evidence type="ECO:0000256" key="16">
    <source>
        <dbReference type="ARBA" id="ARBA00077688"/>
    </source>
</evidence>
<keyword evidence="7" id="KW-0482">Metalloprotease</keyword>
<keyword evidence="3" id="KW-0645">Protease</keyword>
<evidence type="ECO:0000256" key="12">
    <source>
        <dbReference type="ARBA" id="ARBA00061423"/>
    </source>
</evidence>
<keyword evidence="20" id="KW-1185">Reference proteome</keyword>
<proteinExistence type="inferred from homology"/>
<evidence type="ECO:0000256" key="2">
    <source>
        <dbReference type="ARBA" id="ARBA00001947"/>
    </source>
</evidence>
<keyword evidence="5" id="KW-0378">Hydrolase</keyword>
<dbReference type="RefSeq" id="WP_053415679.1">
    <property type="nucleotide sequence ID" value="NZ_LILB01000001.1"/>
</dbReference>
<gene>
    <name evidence="19" type="ORF">AMD00_03450</name>
</gene>
<evidence type="ECO:0000256" key="7">
    <source>
        <dbReference type="ARBA" id="ARBA00023049"/>
    </source>
</evidence>
<dbReference type="InterPro" id="IPR002933">
    <property type="entry name" value="Peptidase_M20"/>
</dbReference>
<reference evidence="20" key="1">
    <citation type="submission" date="2015-08" db="EMBL/GenBank/DDBJ databases">
        <title>Fjat-10028 dsm 16317.</title>
        <authorList>
            <person name="Liu B."/>
            <person name="Wang J."/>
            <person name="Zhu Y."/>
            <person name="Liu G."/>
            <person name="Chen Q."/>
            <person name="Chen Z."/>
            <person name="Lan J."/>
            <person name="Che J."/>
            <person name="Ge C."/>
            <person name="Shi H."/>
            <person name="Pan Z."/>
            <person name="Liu X."/>
        </authorList>
    </citation>
    <scope>NUCLEOTIDE SEQUENCE [LARGE SCALE GENOMIC DNA]</scope>
    <source>
        <strain evidence="20">DSM 16317</strain>
    </source>
</reference>
<dbReference type="FunFam" id="3.40.630.10:FF:000072">
    <property type="entry name" value="Aminoacyl-histidine dipeptidase"/>
    <property type="match status" value="1"/>
</dbReference>
<dbReference type="InterPro" id="IPR001160">
    <property type="entry name" value="Peptidase_M20C"/>
</dbReference>
<dbReference type="PANTHER" id="PTHR43501">
    <property type="entry name" value="CYTOSOL NON-SPECIFIC DIPEPTIDASE"/>
    <property type="match status" value="1"/>
</dbReference>
<comment type="similarity">
    <text evidence="12">Belongs to the peptidase M20C family.</text>
</comment>
<dbReference type="FunFam" id="3.40.630.10:FF:000015">
    <property type="entry name" value="Aminoacyl-histidine dipeptidase PepD"/>
    <property type="match status" value="1"/>
</dbReference>
<dbReference type="PATRIC" id="fig|263475.3.peg.1067"/>
<dbReference type="EMBL" id="LILB01000001">
    <property type="protein sequence ID" value="KOO51536.1"/>
    <property type="molecule type" value="Genomic_DNA"/>
</dbReference>
<evidence type="ECO:0000256" key="15">
    <source>
        <dbReference type="ARBA" id="ARBA00076004"/>
    </source>
</evidence>
<evidence type="ECO:0000313" key="20">
    <source>
        <dbReference type="Proteomes" id="UP000036867"/>
    </source>
</evidence>
<comment type="cofactor">
    <cofactor evidence="2">
        <name>Zn(2+)</name>
        <dbReference type="ChEBI" id="CHEBI:29105"/>
    </cofactor>
</comment>
<keyword evidence="8" id="KW-0170">Cobalt</keyword>
<dbReference type="EC" id="3.4.13.18" evidence="10"/>
<dbReference type="PRINTS" id="PR00934">
    <property type="entry name" value="XHISDIPTASE"/>
</dbReference>
<evidence type="ECO:0000256" key="11">
    <source>
        <dbReference type="ARBA" id="ARBA00044252"/>
    </source>
</evidence>
<evidence type="ECO:0000256" key="13">
    <source>
        <dbReference type="ARBA" id="ARBA00071271"/>
    </source>
</evidence>
<dbReference type="GO" id="GO:0046872">
    <property type="term" value="F:metal ion binding"/>
    <property type="evidence" value="ECO:0007669"/>
    <property type="project" value="UniProtKB-KW"/>
</dbReference>
<dbReference type="STRING" id="263475.AMD00_03450"/>
<dbReference type="Pfam" id="PF07687">
    <property type="entry name" value="M20_dimer"/>
    <property type="match status" value="1"/>
</dbReference>
<evidence type="ECO:0000256" key="1">
    <source>
        <dbReference type="ARBA" id="ARBA00001941"/>
    </source>
</evidence>
<evidence type="ECO:0000256" key="10">
    <source>
        <dbReference type="ARBA" id="ARBA00038976"/>
    </source>
</evidence>
<evidence type="ECO:0000256" key="5">
    <source>
        <dbReference type="ARBA" id="ARBA00022801"/>
    </source>
</evidence>
<dbReference type="Proteomes" id="UP000036867">
    <property type="component" value="Unassembled WGS sequence"/>
</dbReference>
<evidence type="ECO:0000256" key="6">
    <source>
        <dbReference type="ARBA" id="ARBA00022833"/>
    </source>
</evidence>
<evidence type="ECO:0000256" key="4">
    <source>
        <dbReference type="ARBA" id="ARBA00022723"/>
    </source>
</evidence>
<dbReference type="NCBIfam" id="TIGR01893">
    <property type="entry name" value="aa-his-dipept"/>
    <property type="match status" value="1"/>
</dbReference>
<dbReference type="PANTHER" id="PTHR43501:SF1">
    <property type="entry name" value="CYTOSOL NON-SPECIFIC DIPEPTIDASE"/>
    <property type="match status" value="1"/>
</dbReference>
<organism evidence="19 20">
    <name type="scientific">Viridibacillus arvi</name>
    <dbReference type="NCBI Taxonomy" id="263475"/>
    <lineage>
        <taxon>Bacteria</taxon>
        <taxon>Bacillati</taxon>
        <taxon>Bacillota</taxon>
        <taxon>Bacilli</taxon>
        <taxon>Bacillales</taxon>
        <taxon>Caryophanaceae</taxon>
        <taxon>Viridibacillus</taxon>
    </lineage>
</organism>
<dbReference type="SUPFAM" id="SSF53187">
    <property type="entry name" value="Zn-dependent exopeptidases"/>
    <property type="match status" value="1"/>
</dbReference>
<sequence length="488" mass="54443">MYSNLEELTSHEVFYYFAEISKIPRGSGNEKAISDYLVRFAEERNLEVVQDSALNVIIKKDATTGYENVPTVIIQGHMDMVCEKNQDTIHDFEKDPLQLRIEGDMLYATDTTLGADNGIAVAYALALLDAEDIPHPTLEVVITTEEETTMNGALAVDAAHFKGEILINIDSEEDGKLLVSSAGGVHVTQVLPIKWENTTEHEVAHSIRIKGLKGGHSGISINKERGNSNKILGRVLHELSTEFQYSIQQINGGLKPNAIPREAEATVFIQQEDVEQIKKKIDKYNDILKNELQFSDPKVSIVFEKTDISSSNVFAKETKHKAITSLLLIPHGVQGMSMAIEGLVESSTNLGVVTTTDTSITFESEIRSSVKSVKSYMVTQVRTIAEMLECEVLIDSDYPEWPYNPDSKAKKLFEETYKEKYGKEMEVIAVHAGIECGVFIEKIPGLDAISIGPDIFLVHTPDEHISIPSTINNWEYFIYTLKRMKDLL</sequence>
<dbReference type="Gene3D" id="3.40.630.10">
    <property type="entry name" value="Zn peptidases"/>
    <property type="match status" value="2"/>
</dbReference>
<evidence type="ECO:0000256" key="14">
    <source>
        <dbReference type="ARBA" id="ARBA00075285"/>
    </source>
</evidence>
<keyword evidence="4" id="KW-0479">Metal-binding</keyword>
<dbReference type="CDD" id="cd03890">
    <property type="entry name" value="M20_pepD"/>
    <property type="match status" value="1"/>
</dbReference>
<dbReference type="AlphaFoldDB" id="A0A0M0LKM2"/>
<dbReference type="PIRSF" id="PIRSF016599">
    <property type="entry name" value="Xaa-His_dipept"/>
    <property type="match status" value="1"/>
</dbReference>
<evidence type="ECO:0000256" key="8">
    <source>
        <dbReference type="ARBA" id="ARBA00023285"/>
    </source>
</evidence>
<protein>
    <recommendedName>
        <fullName evidence="13">Cytosol non-specific dipeptidase</fullName>
        <ecNumber evidence="10">3.4.13.18</ecNumber>
    </recommendedName>
    <alternativeName>
        <fullName evidence="16">Aminoacyl-histidine dipeptidase</fullName>
    </alternativeName>
    <alternativeName>
        <fullName evidence="15">Beta-alanyl-histidine dipeptidase</fullName>
    </alternativeName>
    <alternativeName>
        <fullName evidence="14">Carnosinase</fullName>
    </alternativeName>
    <alternativeName>
        <fullName evidence="11">Peptidase D</fullName>
    </alternativeName>
    <alternativeName>
        <fullName evidence="17">Xaa-His dipeptidase</fullName>
    </alternativeName>
</protein>
<dbReference type="GO" id="GO:0070573">
    <property type="term" value="F:metallodipeptidase activity"/>
    <property type="evidence" value="ECO:0007669"/>
    <property type="project" value="TreeGrafter"/>
</dbReference>
<evidence type="ECO:0000256" key="3">
    <source>
        <dbReference type="ARBA" id="ARBA00022670"/>
    </source>
</evidence>
<name>A0A0M0LKM2_9BACL</name>
<evidence type="ECO:0000256" key="17">
    <source>
        <dbReference type="ARBA" id="ARBA00078074"/>
    </source>
</evidence>